<proteinExistence type="predicted"/>
<evidence type="ECO:0000313" key="1">
    <source>
        <dbReference type="EMBL" id="RDB31874.1"/>
    </source>
</evidence>
<dbReference type="RefSeq" id="WP_114544018.1">
    <property type="nucleotide sequence ID" value="NZ_QQBG01000002.1"/>
</dbReference>
<organism evidence="1 2">
    <name type="scientific">Candidatus Similichlamydia laticola</name>
    <dbReference type="NCBI Taxonomy" id="2170265"/>
    <lineage>
        <taxon>Bacteria</taxon>
        <taxon>Pseudomonadati</taxon>
        <taxon>Chlamydiota</taxon>
        <taxon>Chlamydiia</taxon>
        <taxon>Parachlamydiales</taxon>
        <taxon>Candidatus Parilichlamydiaceae</taxon>
        <taxon>Candidatus Similichlamydia</taxon>
    </lineage>
</organism>
<name>A0A369KJE3_9BACT</name>
<dbReference type="AlphaFoldDB" id="A0A369KJE3"/>
<sequence length="105" mass="12651">MSGFRGNPTAGHLVEEKHPFWQLRVSPLVSFRSLLVLKQRTVARLVHTVFRQFSPHYPLLLSKKRPIQAKHRTNRNIPLALPYREDDTDRWNDFLVRVFQWWRFT</sequence>
<dbReference type="Proteomes" id="UP000253816">
    <property type="component" value="Unassembled WGS sequence"/>
</dbReference>
<gene>
    <name evidence="1" type="ORF">HAT2_00012</name>
</gene>
<protein>
    <submittedName>
        <fullName evidence="1">Uncharacterized protein</fullName>
    </submittedName>
</protein>
<reference evidence="1 2" key="1">
    <citation type="submission" date="2018-07" db="EMBL/GenBank/DDBJ databases">
        <title>Comparative genomics of the Candidatus Parilichlamydiaceae reveals evidence of convergent evolution and genome reduction in the phylum Chlamydiae.</title>
        <authorList>
            <person name="Taylor-Brown A."/>
            <person name="Polkinghorne A."/>
        </authorList>
    </citation>
    <scope>NUCLEOTIDE SEQUENCE [LARGE SCALE GENOMIC DNA]</scope>
    <source>
        <strain evidence="1 2">Hat2</strain>
    </source>
</reference>
<keyword evidence="2" id="KW-1185">Reference proteome</keyword>
<accession>A0A369KJE3</accession>
<comment type="caution">
    <text evidence="1">The sequence shown here is derived from an EMBL/GenBank/DDBJ whole genome shotgun (WGS) entry which is preliminary data.</text>
</comment>
<dbReference type="EMBL" id="QQBG01000002">
    <property type="protein sequence ID" value="RDB31874.1"/>
    <property type="molecule type" value="Genomic_DNA"/>
</dbReference>
<evidence type="ECO:0000313" key="2">
    <source>
        <dbReference type="Proteomes" id="UP000253816"/>
    </source>
</evidence>